<organism evidence="2 3">
    <name type="scientific">Limosilactobacillus urinaemulieris</name>
    <dbReference type="NCBI Taxonomy" id="2742600"/>
    <lineage>
        <taxon>Bacteria</taxon>
        <taxon>Bacillati</taxon>
        <taxon>Bacillota</taxon>
        <taxon>Bacilli</taxon>
        <taxon>Lactobacillales</taxon>
        <taxon>Lactobacillaceae</taxon>
        <taxon>Limosilactobacillus</taxon>
    </lineage>
</organism>
<proteinExistence type="predicted"/>
<evidence type="ECO:0000256" key="1">
    <source>
        <dbReference type="SAM" id="Phobius"/>
    </source>
</evidence>
<protein>
    <submittedName>
        <fullName evidence="2">Exosortase family protein XrtG</fullName>
    </submittedName>
</protein>
<dbReference type="RefSeq" id="WP_102169317.1">
    <property type="nucleotide sequence ID" value="NZ_JABUXR010000001.1"/>
</dbReference>
<gene>
    <name evidence="2" type="primary">xrtG</name>
    <name evidence="2" type="ORF">HUK45_00575</name>
</gene>
<keyword evidence="1" id="KW-0472">Membrane</keyword>
<comment type="caution">
    <text evidence="2">The sequence shown here is derived from an EMBL/GenBank/DDBJ whole genome shotgun (WGS) entry which is preliminary data.</text>
</comment>
<dbReference type="NCBIfam" id="TIGR03110">
    <property type="entry name" value="exosort_Gpos"/>
    <property type="match status" value="1"/>
</dbReference>
<feature type="transmembrane region" description="Helical" evidence="1">
    <location>
        <begin position="146"/>
        <end position="169"/>
    </location>
</feature>
<dbReference type="Proteomes" id="UP000645007">
    <property type="component" value="Unassembled WGS sequence"/>
</dbReference>
<feature type="transmembrane region" description="Helical" evidence="1">
    <location>
        <begin position="23"/>
        <end position="42"/>
    </location>
</feature>
<feature type="transmembrane region" description="Helical" evidence="1">
    <location>
        <begin position="90"/>
        <end position="112"/>
    </location>
</feature>
<dbReference type="InterPro" id="IPR017541">
    <property type="entry name" value="Exosort-XrtG"/>
</dbReference>
<accession>A0ABR8ZHK1</accession>
<feature type="transmembrane region" description="Helical" evidence="1">
    <location>
        <begin position="119"/>
        <end position="140"/>
    </location>
</feature>
<keyword evidence="1" id="KW-0812">Transmembrane</keyword>
<reference evidence="2 3" key="1">
    <citation type="submission" date="2020-06" db="EMBL/GenBank/DDBJ databases">
        <title>Limosilactobacillus sp. nov.</title>
        <authorList>
            <person name="Ksiezarek M."/>
            <person name="Goncalves Ribeiro T."/>
            <person name="Rocha J."/>
            <person name="Grosso F."/>
            <person name="Peixe L."/>
        </authorList>
    </citation>
    <scope>NUCLEOTIDE SEQUENCE [LARGE SCALE GENOMIC DNA]</scope>
    <source>
        <strain evidence="3">c9Ua_26_M</strain>
    </source>
</reference>
<keyword evidence="3" id="KW-1185">Reference proteome</keyword>
<evidence type="ECO:0000313" key="3">
    <source>
        <dbReference type="Proteomes" id="UP000645007"/>
    </source>
</evidence>
<name>A0ABR8ZHK1_9LACO</name>
<dbReference type="EMBL" id="JABUXR010000001">
    <property type="protein sequence ID" value="MBD8084774.1"/>
    <property type="molecule type" value="Genomic_DNA"/>
</dbReference>
<sequence>MTVFGIVILLWLYLLYVLKRTKLNAFFFIVGSIGLFLIILTFKDFFIQSSIKSVLYTMKSLSFFFKGYSISMSRDFVSFYDSKVKITYEYTGVIEIISLESLLCFFPIYTVLEKIIIGFYSCILIFIATILRLLLIIYLSRYLSETITQLIICRLLFYVFIVVVFYEVFTRPQIIRWH</sequence>
<keyword evidence="1" id="KW-1133">Transmembrane helix</keyword>
<evidence type="ECO:0000313" key="2">
    <source>
        <dbReference type="EMBL" id="MBD8084774.1"/>
    </source>
</evidence>